<dbReference type="Pfam" id="PF00437">
    <property type="entry name" value="T2SSE"/>
    <property type="match status" value="1"/>
</dbReference>
<dbReference type="SUPFAM" id="SSF52540">
    <property type="entry name" value="P-loop containing nucleoside triphosphate hydrolases"/>
    <property type="match status" value="1"/>
</dbReference>
<dbReference type="GO" id="GO:0005524">
    <property type="term" value="F:ATP binding"/>
    <property type="evidence" value="ECO:0007669"/>
    <property type="project" value="UniProtKB-KW"/>
</dbReference>
<evidence type="ECO:0000256" key="1">
    <source>
        <dbReference type="ARBA" id="ARBA00006611"/>
    </source>
</evidence>
<dbReference type="PROSITE" id="PS00662">
    <property type="entry name" value="T2SP_E"/>
    <property type="match status" value="1"/>
</dbReference>
<dbReference type="OrthoDB" id="5289285at2"/>
<feature type="domain" description="Bacterial type II secretion system protein E" evidence="4">
    <location>
        <begin position="372"/>
        <end position="386"/>
    </location>
</feature>
<dbReference type="Gene3D" id="3.30.300.160">
    <property type="entry name" value="Type II secretion system, protein E, N-terminal domain"/>
    <property type="match status" value="1"/>
</dbReference>
<dbReference type="SMART" id="SM00382">
    <property type="entry name" value="AAA"/>
    <property type="match status" value="1"/>
</dbReference>
<dbReference type="PANTHER" id="PTHR30258:SF2">
    <property type="entry name" value="COMG OPERON PROTEIN 1"/>
    <property type="match status" value="1"/>
</dbReference>
<keyword evidence="6" id="KW-1185">Reference proteome</keyword>
<dbReference type="InterPro" id="IPR037257">
    <property type="entry name" value="T2SS_E_N_sf"/>
</dbReference>
<keyword evidence="2" id="KW-0547">Nucleotide-binding</keyword>
<accession>A0A1R1IDE9</accession>
<dbReference type="InterPro" id="IPR003593">
    <property type="entry name" value="AAA+_ATPase"/>
</dbReference>
<dbReference type="AlphaFoldDB" id="A0A1R1IDE9"/>
<sequence length="551" mass="60506">MKHKPLGQHLLDAGLIDDDQLRIALVEQQKTRQPIGTLLHTLGFAAEPRINDILAQQLGLGRFDPERHEVTPEAIRLIPADTARRFRLLPVTISADRKYWQLAMATPHDQHAIDSIRHYSPAGVEPDILLAGHGEIEHAIDLHYGYALAIDGILDEFEGKGPVTALGGDSPAVRLIDALLADAVRRQASDIHFEPESASLRIRYRIDGVLETVRVLHKSTWAALSSRLKILAGMNIAETRSPQDGHLSQHIAARHIDFRVASQPTIHGENIVLRILDRQKGIVPLEALGLDEPQQQLLERMVARPEGLLLVTGPTGSGKTTTLYSLLNRLNNPGVHIMTLEDPVEYPLPLLRQTSLSDSVKMDFASGVRSMLRQDPDIILIGEIRDGETAAMALRAALTGHQVFATLHAGNAISALARLQELGIDKRMLHGNLTGIVAQRLVRRLCPHCRTTRPASPKEAALLDSDHAPAARGCVHCKQQGYSGRLALLEILHVDKTLDLLLADAESQQKLLAHARQQGFRTLAESGLLLARAGKTTLEDVARIVDLSDWT</sequence>
<protein>
    <submittedName>
        <fullName evidence="5">Secretion system protein E</fullName>
    </submittedName>
</protein>
<dbReference type="InterPro" id="IPR007831">
    <property type="entry name" value="T2SS_GspE_N"/>
</dbReference>
<dbReference type="Proteomes" id="UP000187526">
    <property type="component" value="Unassembled WGS sequence"/>
</dbReference>
<dbReference type="PANTHER" id="PTHR30258">
    <property type="entry name" value="TYPE II SECRETION SYSTEM PROTEIN GSPE-RELATED"/>
    <property type="match status" value="1"/>
</dbReference>
<evidence type="ECO:0000313" key="5">
    <source>
        <dbReference type="EMBL" id="OMG56714.1"/>
    </source>
</evidence>
<dbReference type="STRING" id="418702.BJN45_03645"/>
<evidence type="ECO:0000256" key="2">
    <source>
        <dbReference type="ARBA" id="ARBA00022741"/>
    </source>
</evidence>
<dbReference type="Gene3D" id="3.40.50.300">
    <property type="entry name" value="P-loop containing nucleotide triphosphate hydrolases"/>
    <property type="match status" value="1"/>
</dbReference>
<reference evidence="5 6" key="1">
    <citation type="submission" date="2016-10" db="EMBL/GenBank/DDBJ databases">
        <title>Alkaliphiles isolated from bioreactors.</title>
        <authorList>
            <person name="Salah Z."/>
            <person name="Rout S.P."/>
            <person name="Humphreys P.N."/>
        </authorList>
    </citation>
    <scope>NUCLEOTIDE SEQUENCE [LARGE SCALE GENOMIC DNA]</scope>
    <source>
        <strain evidence="5 6">ZS02</strain>
    </source>
</reference>
<dbReference type="InterPro" id="IPR027417">
    <property type="entry name" value="P-loop_NTPase"/>
</dbReference>
<evidence type="ECO:0000256" key="3">
    <source>
        <dbReference type="ARBA" id="ARBA00022840"/>
    </source>
</evidence>
<gene>
    <name evidence="5" type="ORF">BJN45_03645</name>
</gene>
<dbReference type="GO" id="GO:0005886">
    <property type="term" value="C:plasma membrane"/>
    <property type="evidence" value="ECO:0007669"/>
    <property type="project" value="TreeGrafter"/>
</dbReference>
<dbReference type="EMBL" id="MTHD01000001">
    <property type="protein sequence ID" value="OMG56714.1"/>
    <property type="molecule type" value="Genomic_DNA"/>
</dbReference>
<dbReference type="SUPFAM" id="SSF160246">
    <property type="entry name" value="EspE N-terminal domain-like"/>
    <property type="match status" value="1"/>
</dbReference>
<evidence type="ECO:0000259" key="4">
    <source>
        <dbReference type="PROSITE" id="PS00662"/>
    </source>
</evidence>
<name>A0A1R1IDE9_9RHOO</name>
<comment type="caution">
    <text evidence="5">The sequence shown here is derived from an EMBL/GenBank/DDBJ whole genome shotgun (WGS) entry which is preliminary data.</text>
</comment>
<dbReference type="InterPro" id="IPR001482">
    <property type="entry name" value="T2SS/T4SS_dom"/>
</dbReference>
<organism evidence="5 6">
    <name type="scientific">Azonexus hydrophilus</name>
    <dbReference type="NCBI Taxonomy" id="418702"/>
    <lineage>
        <taxon>Bacteria</taxon>
        <taxon>Pseudomonadati</taxon>
        <taxon>Pseudomonadota</taxon>
        <taxon>Betaproteobacteria</taxon>
        <taxon>Rhodocyclales</taxon>
        <taxon>Azonexaceae</taxon>
        <taxon>Azonexus</taxon>
    </lineage>
</organism>
<dbReference type="GO" id="GO:0016887">
    <property type="term" value="F:ATP hydrolysis activity"/>
    <property type="evidence" value="ECO:0007669"/>
    <property type="project" value="TreeGrafter"/>
</dbReference>
<proteinExistence type="inferred from homology"/>
<dbReference type="Pfam" id="PF05157">
    <property type="entry name" value="MshEN"/>
    <property type="match status" value="1"/>
</dbReference>
<keyword evidence="3" id="KW-0067">ATP-binding</keyword>
<dbReference type="RefSeq" id="WP_076092130.1">
    <property type="nucleotide sequence ID" value="NZ_MTHD01000001.1"/>
</dbReference>
<evidence type="ECO:0000313" key="6">
    <source>
        <dbReference type="Proteomes" id="UP000187526"/>
    </source>
</evidence>
<comment type="similarity">
    <text evidence="1">Belongs to the GSP E family.</text>
</comment>
<dbReference type="CDD" id="cd01129">
    <property type="entry name" value="PulE-GspE-like"/>
    <property type="match status" value="1"/>
</dbReference>
<dbReference type="Gene3D" id="3.30.450.90">
    <property type="match status" value="1"/>
</dbReference>